<sequence>MDHPQSLALLARLLLLAEGGAAQLVLVRGPAGCGKSTLVRRFMDANKHLAAWTSAGARWEKDLPGSALQEMLDTAETPNGSPLPERLLSFMRGAGRIPGIVLVENLQWADTDSLEALLYAWRRLRHEKVLLIMTLRREESAFLPQGTGELVEAPNGTIIDLDPPGPTALKDFASARLGIELSTAAAYQLSSFSAGNLHTALDLIRENPAESWNHFTHRFPVPRAVTAATEAKLGSLSSPARSLLEAAAVLSPGPRLDVVVSLTGAEDPLPLVEECVASGLVAVAGSGGNLALVFPNSIEHMAVYHLIPLSRRLALHAAAAAISTNDGEALAHRADSTLLTDPGLSQQLELYAAKQAGKGEWASAATALHRAAGLSTNAAQREPLFLRAVDATVAAGELPSALVWSDELASLPESPQRALLSGYIAILQGRANTADRWLSSAWTGAAHSQLHDLMAIVSQRRVLDSLCRLDGSGLIDWAEKTRELANEESTVAVEASAIQGLGLGMLGKVREGEEMLTTMLASLATGAQRQRSEMALGWLHVAGDQIELARHELSSASSTDFSEGSHRIALWARAWLARAEFAAGDWDQALETVRAAVILQERSGIDLMRPLLHHTAVLIHSMRGEHQEVDSHLAKAWARTGSYEIMQVPYRMARAAAAHTRSDYDEVILALEPLLAFDRTAGIDEPGFWPWQDTYADALVRKNRLDEAEEFLAPIEAMARKRQHRSATARALAVRGSILAARGELDAAKNAFEEALTLIQGITLPVLRAHLEYGYGQSLRRSGKRGDAVGPLTRALAGYTQFNATVYIDRCNRELQATGISVPRRDTADWSSLTSQEKAVASLVCAGASNKKAAEELFIGAKTVQYHLTRIYAKLGVTSRTELAARYRDNEH</sequence>
<dbReference type="PROSITE" id="PS50043">
    <property type="entry name" value="HTH_LUXR_2"/>
    <property type="match status" value="1"/>
</dbReference>
<name>A0A5B0ECN4_9MICC</name>
<comment type="caution">
    <text evidence="4">The sequence shown here is derived from an EMBL/GenBank/DDBJ whole genome shotgun (WGS) entry which is preliminary data.</text>
</comment>
<dbReference type="Proteomes" id="UP000323856">
    <property type="component" value="Unassembled WGS sequence"/>
</dbReference>
<dbReference type="EMBL" id="VOBL01000012">
    <property type="protein sequence ID" value="KAA0976082.1"/>
    <property type="molecule type" value="Genomic_DNA"/>
</dbReference>
<keyword evidence="2" id="KW-0067">ATP-binding</keyword>
<dbReference type="GO" id="GO:0006355">
    <property type="term" value="P:regulation of DNA-templated transcription"/>
    <property type="evidence" value="ECO:0007669"/>
    <property type="project" value="InterPro"/>
</dbReference>
<protein>
    <submittedName>
        <fullName evidence="4">AAA family ATPase</fullName>
    </submittedName>
</protein>
<dbReference type="GO" id="GO:0004016">
    <property type="term" value="F:adenylate cyclase activity"/>
    <property type="evidence" value="ECO:0007669"/>
    <property type="project" value="TreeGrafter"/>
</dbReference>
<gene>
    <name evidence="4" type="ORF">FQ154_12300</name>
</gene>
<reference evidence="4 5" key="1">
    <citation type="submission" date="2019-07" db="EMBL/GenBank/DDBJ databases">
        <title>Analysis of the biochemical properties, biological activity and biotechnological potential of siderophores and biosurfactants produced by Antarctic psychrotolerant bacteria.</title>
        <authorList>
            <person name="Styczynski M."/>
            <person name="Krucon T."/>
            <person name="Decewicz P."/>
            <person name="Dziewit L."/>
        </authorList>
    </citation>
    <scope>NUCLEOTIDE SEQUENCE [LARGE SCALE GENOMIC DNA]</scope>
    <source>
        <strain evidence="4 5">ANT_H27</strain>
    </source>
</reference>
<dbReference type="PRINTS" id="PR00038">
    <property type="entry name" value="HTHLUXR"/>
</dbReference>
<keyword evidence="1" id="KW-0547">Nucleotide-binding</keyword>
<dbReference type="PANTHER" id="PTHR16305">
    <property type="entry name" value="TESTICULAR SOLUBLE ADENYLYL CYCLASE"/>
    <property type="match status" value="1"/>
</dbReference>
<organism evidence="4 5">
    <name type="scientific">Paeniglutamicibacter gangotriensis</name>
    <dbReference type="NCBI Taxonomy" id="254787"/>
    <lineage>
        <taxon>Bacteria</taxon>
        <taxon>Bacillati</taxon>
        <taxon>Actinomycetota</taxon>
        <taxon>Actinomycetes</taxon>
        <taxon>Micrococcales</taxon>
        <taxon>Micrococcaceae</taxon>
        <taxon>Paeniglutamicibacter</taxon>
    </lineage>
</organism>
<accession>A0A5B0ECN4</accession>
<dbReference type="InterPro" id="IPR036388">
    <property type="entry name" value="WH-like_DNA-bd_sf"/>
</dbReference>
<dbReference type="InterPro" id="IPR011990">
    <property type="entry name" value="TPR-like_helical_dom_sf"/>
</dbReference>
<dbReference type="CDD" id="cd06170">
    <property type="entry name" value="LuxR_C_like"/>
    <property type="match status" value="1"/>
</dbReference>
<dbReference type="Pfam" id="PF00196">
    <property type="entry name" value="GerE"/>
    <property type="match status" value="1"/>
</dbReference>
<feature type="domain" description="HTH luxR-type" evidence="3">
    <location>
        <begin position="826"/>
        <end position="891"/>
    </location>
</feature>
<evidence type="ECO:0000313" key="5">
    <source>
        <dbReference type="Proteomes" id="UP000323856"/>
    </source>
</evidence>
<dbReference type="Gene3D" id="1.25.40.10">
    <property type="entry name" value="Tetratricopeptide repeat domain"/>
    <property type="match status" value="2"/>
</dbReference>
<dbReference type="Gene3D" id="1.10.10.10">
    <property type="entry name" value="Winged helix-like DNA-binding domain superfamily/Winged helix DNA-binding domain"/>
    <property type="match status" value="1"/>
</dbReference>
<dbReference type="Pfam" id="PF13191">
    <property type="entry name" value="AAA_16"/>
    <property type="match status" value="1"/>
</dbReference>
<dbReference type="InterPro" id="IPR016032">
    <property type="entry name" value="Sig_transdc_resp-reg_C-effctor"/>
</dbReference>
<evidence type="ECO:0000313" key="4">
    <source>
        <dbReference type="EMBL" id="KAA0976082.1"/>
    </source>
</evidence>
<dbReference type="GO" id="GO:0005737">
    <property type="term" value="C:cytoplasm"/>
    <property type="evidence" value="ECO:0007669"/>
    <property type="project" value="TreeGrafter"/>
</dbReference>
<dbReference type="SUPFAM" id="SSF48452">
    <property type="entry name" value="TPR-like"/>
    <property type="match status" value="2"/>
</dbReference>
<dbReference type="GO" id="GO:0003677">
    <property type="term" value="F:DNA binding"/>
    <property type="evidence" value="ECO:0007669"/>
    <property type="project" value="InterPro"/>
</dbReference>
<dbReference type="InterPro" id="IPR041664">
    <property type="entry name" value="AAA_16"/>
</dbReference>
<dbReference type="OrthoDB" id="134933at2"/>
<dbReference type="InterPro" id="IPR027417">
    <property type="entry name" value="P-loop_NTPase"/>
</dbReference>
<dbReference type="PANTHER" id="PTHR16305:SF28">
    <property type="entry name" value="GUANYLATE CYCLASE DOMAIN-CONTAINING PROTEIN"/>
    <property type="match status" value="1"/>
</dbReference>
<dbReference type="InterPro" id="IPR000792">
    <property type="entry name" value="Tscrpt_reg_LuxR_C"/>
</dbReference>
<dbReference type="SUPFAM" id="SSF52540">
    <property type="entry name" value="P-loop containing nucleoside triphosphate hydrolases"/>
    <property type="match status" value="1"/>
</dbReference>
<evidence type="ECO:0000259" key="3">
    <source>
        <dbReference type="PROSITE" id="PS50043"/>
    </source>
</evidence>
<dbReference type="GO" id="GO:0005524">
    <property type="term" value="F:ATP binding"/>
    <property type="evidence" value="ECO:0007669"/>
    <property type="project" value="UniProtKB-KW"/>
</dbReference>
<dbReference type="RefSeq" id="WP_149619930.1">
    <property type="nucleotide sequence ID" value="NZ_VOBL01000012.1"/>
</dbReference>
<dbReference type="SUPFAM" id="SSF46894">
    <property type="entry name" value="C-terminal effector domain of the bipartite response regulators"/>
    <property type="match status" value="1"/>
</dbReference>
<proteinExistence type="predicted"/>
<evidence type="ECO:0000256" key="2">
    <source>
        <dbReference type="ARBA" id="ARBA00022840"/>
    </source>
</evidence>
<evidence type="ECO:0000256" key="1">
    <source>
        <dbReference type="ARBA" id="ARBA00022741"/>
    </source>
</evidence>
<dbReference type="AlphaFoldDB" id="A0A5B0ECN4"/>
<dbReference type="SMART" id="SM00421">
    <property type="entry name" value="HTH_LUXR"/>
    <property type="match status" value="1"/>
</dbReference>